<keyword evidence="2" id="KW-1185">Reference proteome</keyword>
<dbReference type="EMBL" id="BAAAYR010000001">
    <property type="protein sequence ID" value="GAA3552267.1"/>
    <property type="molecule type" value="Genomic_DNA"/>
</dbReference>
<organism evidence="1 2">
    <name type="scientific">Microlunatus spumicola</name>
    <dbReference type="NCBI Taxonomy" id="81499"/>
    <lineage>
        <taxon>Bacteria</taxon>
        <taxon>Bacillati</taxon>
        <taxon>Actinomycetota</taxon>
        <taxon>Actinomycetes</taxon>
        <taxon>Propionibacteriales</taxon>
        <taxon>Propionibacteriaceae</taxon>
        <taxon>Microlunatus</taxon>
    </lineage>
</organism>
<reference evidence="2" key="1">
    <citation type="journal article" date="2019" name="Int. J. Syst. Evol. Microbiol.">
        <title>The Global Catalogue of Microorganisms (GCM) 10K type strain sequencing project: providing services to taxonomists for standard genome sequencing and annotation.</title>
        <authorList>
            <consortium name="The Broad Institute Genomics Platform"/>
            <consortium name="The Broad Institute Genome Sequencing Center for Infectious Disease"/>
            <person name="Wu L."/>
            <person name="Ma J."/>
        </authorList>
    </citation>
    <scope>NUCLEOTIDE SEQUENCE [LARGE SCALE GENOMIC DNA]</scope>
    <source>
        <strain evidence="2">JCM 16540</strain>
    </source>
</reference>
<name>A0ABP6WL40_9ACTN</name>
<protein>
    <recommendedName>
        <fullName evidence="3">Lipoprotein</fullName>
    </recommendedName>
</protein>
<evidence type="ECO:0000313" key="2">
    <source>
        <dbReference type="Proteomes" id="UP001500767"/>
    </source>
</evidence>
<evidence type="ECO:0008006" key="3">
    <source>
        <dbReference type="Google" id="ProtNLM"/>
    </source>
</evidence>
<accession>A0ABP6WL40</accession>
<evidence type="ECO:0000313" key="1">
    <source>
        <dbReference type="EMBL" id="GAA3552267.1"/>
    </source>
</evidence>
<comment type="caution">
    <text evidence="1">The sequence shown here is derived from an EMBL/GenBank/DDBJ whole genome shotgun (WGS) entry which is preliminary data.</text>
</comment>
<sequence length="241" mass="25180">MTSGCSVQTGLPSGDRAAKAELKRLQVSVFNEASSNFRRGFDPVVLARWATNDSGTSPQGAEDHTPFDDLVEALSWSSTDGADGVVDLRMSVTTIGYEDHTFGGESYGPGSAQRCVRIHVGSADESVVTVDCGGRTPVAVPAAAKPAGPLDEKKLLHVMGGKSLPAIEAAARKAFPTQSVTASTLDGYWVVVVVREAPDLACMGGSRDPDGKVKVSTAPRIRPGEGDCGADRFVYGPVYGH</sequence>
<gene>
    <name evidence="1" type="ORF">GCM10022197_04070</name>
</gene>
<dbReference type="Proteomes" id="UP001500767">
    <property type="component" value="Unassembled WGS sequence"/>
</dbReference>
<proteinExistence type="predicted"/>